<evidence type="ECO:0000313" key="2">
    <source>
        <dbReference type="Proteomes" id="UP001417504"/>
    </source>
</evidence>
<keyword evidence="2" id="KW-1185">Reference proteome</keyword>
<proteinExistence type="predicted"/>
<reference evidence="1 2" key="1">
    <citation type="submission" date="2024-01" db="EMBL/GenBank/DDBJ databases">
        <title>Genome assemblies of Stephania.</title>
        <authorList>
            <person name="Yang L."/>
        </authorList>
    </citation>
    <scope>NUCLEOTIDE SEQUENCE [LARGE SCALE GENOMIC DNA]</scope>
    <source>
        <strain evidence="1">QJT</strain>
        <tissue evidence="1">Leaf</tissue>
    </source>
</reference>
<sequence length="117" mass="12847">MGNCTYGIKSMGFLTDFVKLGLEVGRFESARDGAVPGGRRLCIFVCVVRLSATLAFRTFLTRLEDSLCASRGKDGVTLLWNLEEGKKLHSLDTGAIINTEGGIGCAQRRRRVSRFET</sequence>
<organism evidence="1 2">
    <name type="scientific">Stephania japonica</name>
    <dbReference type="NCBI Taxonomy" id="461633"/>
    <lineage>
        <taxon>Eukaryota</taxon>
        <taxon>Viridiplantae</taxon>
        <taxon>Streptophyta</taxon>
        <taxon>Embryophyta</taxon>
        <taxon>Tracheophyta</taxon>
        <taxon>Spermatophyta</taxon>
        <taxon>Magnoliopsida</taxon>
        <taxon>Ranunculales</taxon>
        <taxon>Menispermaceae</taxon>
        <taxon>Menispermoideae</taxon>
        <taxon>Cissampelideae</taxon>
        <taxon>Stephania</taxon>
    </lineage>
</organism>
<dbReference type="InterPro" id="IPR015943">
    <property type="entry name" value="WD40/YVTN_repeat-like_dom_sf"/>
</dbReference>
<gene>
    <name evidence="1" type="ORF">Sjap_026016</name>
</gene>
<dbReference type="Proteomes" id="UP001417504">
    <property type="component" value="Unassembled WGS sequence"/>
</dbReference>
<dbReference type="Gene3D" id="2.130.10.10">
    <property type="entry name" value="YVTN repeat-like/Quinoprotein amine dehydrogenase"/>
    <property type="match status" value="1"/>
</dbReference>
<name>A0AAP0HK26_9MAGN</name>
<evidence type="ECO:0000313" key="1">
    <source>
        <dbReference type="EMBL" id="KAK9085605.1"/>
    </source>
</evidence>
<dbReference type="AlphaFoldDB" id="A0AAP0HK26"/>
<comment type="caution">
    <text evidence="1">The sequence shown here is derived from an EMBL/GenBank/DDBJ whole genome shotgun (WGS) entry which is preliminary data.</text>
</comment>
<accession>A0AAP0HK26</accession>
<dbReference type="EMBL" id="JBBNAE010000011">
    <property type="protein sequence ID" value="KAK9085605.1"/>
    <property type="molecule type" value="Genomic_DNA"/>
</dbReference>
<protein>
    <submittedName>
        <fullName evidence="1">Uncharacterized protein</fullName>
    </submittedName>
</protein>